<dbReference type="OMA" id="HTYRKAQ"/>
<name>D0MV92_PHYIT</name>
<dbReference type="Gene3D" id="3.30.1520.10">
    <property type="entry name" value="Phox-like domain"/>
    <property type="match status" value="1"/>
</dbReference>
<feature type="compositionally biased region" description="Basic and acidic residues" evidence="1">
    <location>
        <begin position="209"/>
        <end position="222"/>
    </location>
</feature>
<feature type="region of interest" description="Disordered" evidence="1">
    <location>
        <begin position="631"/>
        <end position="681"/>
    </location>
</feature>
<dbReference type="AlphaFoldDB" id="D0MV92"/>
<accession>D0MV92</accession>
<dbReference type="KEGG" id="pif:PITG_01335"/>
<protein>
    <recommendedName>
        <fullName evidence="2">PX domain-containing protein</fullName>
    </recommendedName>
</protein>
<dbReference type="InParanoid" id="D0MV92"/>
<feature type="compositionally biased region" description="Polar residues" evidence="1">
    <location>
        <begin position="252"/>
        <end position="269"/>
    </location>
</feature>
<feature type="region of interest" description="Disordered" evidence="1">
    <location>
        <begin position="717"/>
        <end position="755"/>
    </location>
</feature>
<dbReference type="Proteomes" id="UP000006643">
    <property type="component" value="Unassembled WGS sequence"/>
</dbReference>
<proteinExistence type="predicted"/>
<evidence type="ECO:0000259" key="2">
    <source>
        <dbReference type="PROSITE" id="PS50195"/>
    </source>
</evidence>
<dbReference type="CDD" id="cd06093">
    <property type="entry name" value="PX_domain"/>
    <property type="match status" value="1"/>
</dbReference>
<dbReference type="InterPro" id="IPR036871">
    <property type="entry name" value="PX_dom_sf"/>
</dbReference>
<dbReference type="EMBL" id="DS028119">
    <property type="protein sequence ID" value="EEY61088.1"/>
    <property type="molecule type" value="Genomic_DNA"/>
</dbReference>
<sequence>MSRLVVSIGHVEFTGGREVLYVVKVQQDADEWEVRRTYSDFRKMRDDVQRIMKDARAHILDDSCSREFARELQELPFPSKRLFGSKKDHVVKERAVELHRFLIKLLFLTHKYRKAQKARYDQYVQALPAHQQAAYAALQDRTQASASVFYLLRDFLKPITIKTDVPPHSGDLLGSSGLDSNGAGEDSDNSPTRLIRESKILAMRSSNSGEKKTREAEKMQQKRREHQLGQLRKEQHKQQPVQHKDEVANPANDATSLYDHNSTPKTAKMNNLMAASERSKAEANSLRDQFLQKQHSTSALATEHRKQRHYSTPDGNAGEWKNRSARATTSASTGNSVASSHDDSEPEKEKFISSSATPSSTSSTASVEEVKLVDLSSLAQYKTKKSSRRGSHSSDKSKSSHKSTGKEKTLTRSKEKKSPSRTKRKAKSAKNVQMSDSERMSRVSSALNAQAISIQAQRELEKYMTEYSAIMILRYVDRFVNKAVMKAPGCYRVNAQYRLVIDGQRFLQELEETFTDLPNNFGDLFRVGAPGDSDEYGLPPALDKYVQLKWDSFQSMGSSRVSHDNGHSSAADQTSDSDDSDTDYEYEEVGGGGYMTAKQQFSNDEESMLQEMIANGTAGREQMLRLRRQTNEQGWNRRQNPGTTSHRVIEEVSSSDSDEEVVARQREKRRSKRREPQRSVSCVVEKYQQEQNASASVECRVWAVRVLAVLCKIHSKQAVEQRAGSKKCDKKPPDRGGYGAKVSRSDHHRDETSME</sequence>
<dbReference type="OrthoDB" id="74193at2759"/>
<feature type="region of interest" description="Disordered" evidence="1">
    <location>
        <begin position="381"/>
        <end position="442"/>
    </location>
</feature>
<feature type="compositionally biased region" description="Basic and acidic residues" evidence="1">
    <location>
        <begin position="392"/>
        <end position="418"/>
    </location>
</feature>
<evidence type="ECO:0000256" key="1">
    <source>
        <dbReference type="SAM" id="MobiDB-lite"/>
    </source>
</evidence>
<evidence type="ECO:0000313" key="4">
    <source>
        <dbReference type="Proteomes" id="UP000006643"/>
    </source>
</evidence>
<feature type="compositionally biased region" description="Polar residues" evidence="1">
    <location>
        <begin position="631"/>
        <end position="646"/>
    </location>
</feature>
<feature type="compositionally biased region" description="Acidic residues" evidence="1">
    <location>
        <begin position="575"/>
        <end position="588"/>
    </location>
</feature>
<feature type="compositionally biased region" description="Basic and acidic residues" evidence="1">
    <location>
        <begin position="340"/>
        <end position="351"/>
    </location>
</feature>
<feature type="compositionally biased region" description="Basic and acidic residues" evidence="1">
    <location>
        <begin position="743"/>
        <end position="755"/>
    </location>
</feature>
<dbReference type="InterPro" id="IPR001683">
    <property type="entry name" value="PX_dom"/>
</dbReference>
<feature type="compositionally biased region" description="Polar residues" evidence="1">
    <location>
        <begin position="325"/>
        <end position="339"/>
    </location>
</feature>
<dbReference type="PROSITE" id="PS50195">
    <property type="entry name" value="PX"/>
    <property type="match status" value="1"/>
</dbReference>
<dbReference type="eggNOG" id="ENOG502QWE9">
    <property type="taxonomic scope" value="Eukaryota"/>
</dbReference>
<feature type="compositionally biased region" description="Basic and acidic residues" evidence="1">
    <location>
        <begin position="231"/>
        <end position="247"/>
    </location>
</feature>
<dbReference type="SUPFAM" id="SSF64268">
    <property type="entry name" value="PX domain"/>
    <property type="match status" value="1"/>
</dbReference>
<dbReference type="STRING" id="403677.D0MV92"/>
<dbReference type="RefSeq" id="XP_002908005.1">
    <property type="nucleotide sequence ID" value="XM_002907959.1"/>
</dbReference>
<dbReference type="VEuPathDB" id="FungiDB:PITG_01335"/>
<dbReference type="GO" id="GO:0035091">
    <property type="term" value="F:phosphatidylinositol binding"/>
    <property type="evidence" value="ECO:0007669"/>
    <property type="project" value="InterPro"/>
</dbReference>
<feature type="region of interest" description="Disordered" evidence="1">
    <location>
        <begin position="557"/>
        <end position="595"/>
    </location>
</feature>
<feature type="compositionally biased region" description="Low complexity" evidence="1">
    <location>
        <begin position="353"/>
        <end position="366"/>
    </location>
</feature>
<keyword evidence="4" id="KW-1185">Reference proteome</keyword>
<feature type="compositionally biased region" description="Polar residues" evidence="1">
    <location>
        <begin position="291"/>
        <end position="300"/>
    </location>
</feature>
<evidence type="ECO:0000313" key="3">
    <source>
        <dbReference type="EMBL" id="EEY61088.1"/>
    </source>
</evidence>
<feature type="region of interest" description="Disordered" evidence="1">
    <location>
        <begin position="172"/>
        <end position="367"/>
    </location>
</feature>
<organism evidence="3 4">
    <name type="scientific">Phytophthora infestans (strain T30-4)</name>
    <name type="common">Potato late blight agent</name>
    <dbReference type="NCBI Taxonomy" id="403677"/>
    <lineage>
        <taxon>Eukaryota</taxon>
        <taxon>Sar</taxon>
        <taxon>Stramenopiles</taxon>
        <taxon>Oomycota</taxon>
        <taxon>Peronosporomycetes</taxon>
        <taxon>Peronosporales</taxon>
        <taxon>Peronosporaceae</taxon>
        <taxon>Phytophthora</taxon>
    </lineage>
</organism>
<reference evidence="4" key="1">
    <citation type="journal article" date="2009" name="Nature">
        <title>Genome sequence and analysis of the Irish potato famine pathogen Phytophthora infestans.</title>
        <authorList>
            <consortium name="The Broad Institute Genome Sequencing Platform"/>
            <person name="Haas B.J."/>
            <person name="Kamoun S."/>
            <person name="Zody M.C."/>
            <person name="Jiang R.H."/>
            <person name="Handsaker R.E."/>
            <person name="Cano L.M."/>
            <person name="Grabherr M."/>
            <person name="Kodira C.D."/>
            <person name="Raffaele S."/>
            <person name="Torto-Alalibo T."/>
            <person name="Bozkurt T.O."/>
            <person name="Ah-Fong A.M."/>
            <person name="Alvarado L."/>
            <person name="Anderson V.L."/>
            <person name="Armstrong M.R."/>
            <person name="Avrova A."/>
            <person name="Baxter L."/>
            <person name="Beynon J."/>
            <person name="Boevink P.C."/>
            <person name="Bollmann S.R."/>
            <person name="Bos J.I."/>
            <person name="Bulone V."/>
            <person name="Cai G."/>
            <person name="Cakir C."/>
            <person name="Carrington J.C."/>
            <person name="Chawner M."/>
            <person name="Conti L."/>
            <person name="Costanzo S."/>
            <person name="Ewan R."/>
            <person name="Fahlgren N."/>
            <person name="Fischbach M.A."/>
            <person name="Fugelstad J."/>
            <person name="Gilroy E.M."/>
            <person name="Gnerre S."/>
            <person name="Green P.J."/>
            <person name="Grenville-Briggs L.J."/>
            <person name="Griffith J."/>
            <person name="Grunwald N.J."/>
            <person name="Horn K."/>
            <person name="Horner N.R."/>
            <person name="Hu C.H."/>
            <person name="Huitema E."/>
            <person name="Jeong D.H."/>
            <person name="Jones A.M."/>
            <person name="Jones J.D."/>
            <person name="Jones R.W."/>
            <person name="Karlsson E.K."/>
            <person name="Kunjeti S.G."/>
            <person name="Lamour K."/>
            <person name="Liu Z."/>
            <person name="Ma L."/>
            <person name="Maclean D."/>
            <person name="Chibucos M.C."/>
            <person name="McDonald H."/>
            <person name="McWalters J."/>
            <person name="Meijer H.J."/>
            <person name="Morgan W."/>
            <person name="Morris P.F."/>
            <person name="Munro C.A."/>
            <person name="O'Neill K."/>
            <person name="Ospina-Giraldo M."/>
            <person name="Pinzon A."/>
            <person name="Pritchard L."/>
            <person name="Ramsahoye B."/>
            <person name="Ren Q."/>
            <person name="Restrepo S."/>
            <person name="Roy S."/>
            <person name="Sadanandom A."/>
            <person name="Savidor A."/>
            <person name="Schornack S."/>
            <person name="Schwartz D.C."/>
            <person name="Schumann U.D."/>
            <person name="Schwessinger B."/>
            <person name="Seyer L."/>
            <person name="Sharpe T."/>
            <person name="Silvar C."/>
            <person name="Song J."/>
            <person name="Studholme D.J."/>
            <person name="Sykes S."/>
            <person name="Thines M."/>
            <person name="van de Vondervoort P.J."/>
            <person name="Phuntumart V."/>
            <person name="Wawra S."/>
            <person name="Weide R."/>
            <person name="Win J."/>
            <person name="Young C."/>
            <person name="Zhou S."/>
            <person name="Fry W."/>
            <person name="Meyers B.C."/>
            <person name="van West P."/>
            <person name="Ristaino J."/>
            <person name="Govers F."/>
            <person name="Birch P.R."/>
            <person name="Whisson S.C."/>
            <person name="Judelson H.S."/>
            <person name="Nusbaum C."/>
        </authorList>
    </citation>
    <scope>NUCLEOTIDE SEQUENCE [LARGE SCALE GENOMIC DNA]</scope>
    <source>
        <strain evidence="4">T30-4</strain>
    </source>
</reference>
<feature type="compositionally biased region" description="Basic residues" evidence="1">
    <location>
        <begin position="419"/>
        <end position="428"/>
    </location>
</feature>
<dbReference type="GeneID" id="9479200"/>
<dbReference type="Pfam" id="PF00787">
    <property type="entry name" value="PX"/>
    <property type="match status" value="1"/>
</dbReference>
<feature type="compositionally biased region" description="Basic residues" evidence="1">
    <location>
        <begin position="382"/>
        <end position="391"/>
    </location>
</feature>
<feature type="compositionally biased region" description="Basic residues" evidence="1">
    <location>
        <begin position="666"/>
        <end position="675"/>
    </location>
</feature>
<dbReference type="HOGENOM" id="CLU_408566_0_0_1"/>
<feature type="domain" description="PX" evidence="2">
    <location>
        <begin position="1"/>
        <end position="134"/>
    </location>
</feature>
<gene>
    <name evidence="3" type="ORF">PITG_01335</name>
</gene>